<gene>
    <name evidence="2" type="ORF">IWX90DRAFT_58799</name>
</gene>
<organism evidence="2 3">
    <name type="scientific">Phyllosticta citrichinensis</name>
    <dbReference type="NCBI Taxonomy" id="1130410"/>
    <lineage>
        <taxon>Eukaryota</taxon>
        <taxon>Fungi</taxon>
        <taxon>Dikarya</taxon>
        <taxon>Ascomycota</taxon>
        <taxon>Pezizomycotina</taxon>
        <taxon>Dothideomycetes</taxon>
        <taxon>Dothideomycetes incertae sedis</taxon>
        <taxon>Botryosphaeriales</taxon>
        <taxon>Phyllostictaceae</taxon>
        <taxon>Phyllosticta</taxon>
    </lineage>
</organism>
<feature type="region of interest" description="Disordered" evidence="1">
    <location>
        <begin position="230"/>
        <end position="252"/>
    </location>
</feature>
<dbReference type="EMBL" id="JBBWUH010000011">
    <property type="protein sequence ID" value="KAK8154583.1"/>
    <property type="molecule type" value="Genomic_DNA"/>
</dbReference>
<feature type="region of interest" description="Disordered" evidence="1">
    <location>
        <begin position="12"/>
        <end position="33"/>
    </location>
</feature>
<keyword evidence="3" id="KW-1185">Reference proteome</keyword>
<accession>A0ABR1XGX6</accession>
<feature type="region of interest" description="Disordered" evidence="1">
    <location>
        <begin position="65"/>
        <end position="87"/>
    </location>
</feature>
<dbReference type="Proteomes" id="UP001456524">
    <property type="component" value="Unassembled WGS sequence"/>
</dbReference>
<feature type="compositionally biased region" description="Gly residues" evidence="1">
    <location>
        <begin position="237"/>
        <end position="252"/>
    </location>
</feature>
<sequence>MCWFPFLSRPRGVNGKPKTNHKHYDKRQRDDSSLLLGPRLAAAAPTTTATHHGCRVPLSLGLPSHLPATSQTSLTPHHHHQPYHNHQQTYLVRQTQPYPQPARNARAPAVLSGTGVKRAPPRAWDEWDDEALDRQLRRRRYSPAEQAQEREWYQYRQNEYGEQHPRPRHRANSSARRQRPIIDIGAHGNGTSFAARAQRGGRGALDDVFRAAMYDGGGDVAVRVAAPVGGRRRGRRGGSGTGAGAGGGAREGGYGYGVGVGARERPWPPAGGLGAWM</sequence>
<name>A0ABR1XGX6_9PEZI</name>
<evidence type="ECO:0000313" key="3">
    <source>
        <dbReference type="Proteomes" id="UP001456524"/>
    </source>
</evidence>
<protein>
    <submittedName>
        <fullName evidence="2">Uncharacterized protein</fullName>
    </submittedName>
</protein>
<evidence type="ECO:0000256" key="1">
    <source>
        <dbReference type="SAM" id="MobiDB-lite"/>
    </source>
</evidence>
<comment type="caution">
    <text evidence="2">The sequence shown here is derived from an EMBL/GenBank/DDBJ whole genome shotgun (WGS) entry which is preliminary data.</text>
</comment>
<proteinExistence type="predicted"/>
<feature type="region of interest" description="Disordered" evidence="1">
    <location>
        <begin position="99"/>
        <end position="122"/>
    </location>
</feature>
<reference evidence="2 3" key="1">
    <citation type="journal article" date="2022" name="G3 (Bethesda)">
        <title>Enemy or ally: a genomic approach to elucidate the lifestyle of Phyllosticta citrichinaensis.</title>
        <authorList>
            <person name="Buijs V.A."/>
            <person name="Groenewald J.Z."/>
            <person name="Haridas S."/>
            <person name="LaButti K.M."/>
            <person name="Lipzen A."/>
            <person name="Martin F.M."/>
            <person name="Barry K."/>
            <person name="Grigoriev I.V."/>
            <person name="Crous P.W."/>
            <person name="Seidl M.F."/>
        </authorList>
    </citation>
    <scope>NUCLEOTIDE SEQUENCE [LARGE SCALE GENOMIC DNA]</scope>
    <source>
        <strain evidence="2 3">CBS 129764</strain>
    </source>
</reference>
<evidence type="ECO:0000313" key="2">
    <source>
        <dbReference type="EMBL" id="KAK8154583.1"/>
    </source>
</evidence>